<keyword evidence="2" id="KW-1185">Reference proteome</keyword>
<dbReference type="Gramene" id="Bo8g030290.1">
    <property type="protein sequence ID" value="Bo8g030290.1"/>
    <property type="gene ID" value="Bo8g030290"/>
</dbReference>
<evidence type="ECO:0000313" key="2">
    <source>
        <dbReference type="Proteomes" id="UP000032141"/>
    </source>
</evidence>
<sequence length="215" mass="23838">MTSPATSASTLLLIISQKKQMSGGKQPYEQSVLNTILSHGRRLKENCGHGLADSCRTGQRKRLLEHSSAVSIPTLQTIAITSTTRPAQTPRKLSWEEVKRKRTFCICDEKYAPGHKCANPQIFIMEGIDDHDSDDADTEEEDTTPEITLNALTGWDSPTTMRLLAIISNHDLHALVDCGSTHNYVSEKMVIELKLQETPTKPFDIHVANGTPLRC</sequence>
<reference evidence="1 2" key="1">
    <citation type="journal article" date="2014" name="Genome Biol.">
        <title>Transcriptome and methylome profiling reveals relics of genome dominance in the mesopolyploid Brassica oleracea.</title>
        <authorList>
            <person name="Parkin I.A."/>
            <person name="Koh C."/>
            <person name="Tang H."/>
            <person name="Robinson S.J."/>
            <person name="Kagale S."/>
            <person name="Clarke W.E."/>
            <person name="Town C.D."/>
            <person name="Nixon J."/>
            <person name="Krishnakumar V."/>
            <person name="Bidwell S.L."/>
            <person name="Denoeud F."/>
            <person name="Belcram H."/>
            <person name="Links M.G."/>
            <person name="Just J."/>
            <person name="Clarke C."/>
            <person name="Bender T."/>
            <person name="Huebert T."/>
            <person name="Mason A.S."/>
            <person name="Pires J.C."/>
            <person name="Barker G."/>
            <person name="Moore J."/>
            <person name="Walley P.G."/>
            <person name="Manoli S."/>
            <person name="Batley J."/>
            <person name="Edwards D."/>
            <person name="Nelson M.N."/>
            <person name="Wang X."/>
            <person name="Paterson A.H."/>
            <person name="King G."/>
            <person name="Bancroft I."/>
            <person name="Chalhoub B."/>
            <person name="Sharpe A.G."/>
        </authorList>
    </citation>
    <scope>NUCLEOTIDE SEQUENCE</scope>
    <source>
        <strain evidence="1 2">cv. TO1000</strain>
    </source>
</reference>
<dbReference type="CDD" id="cd00303">
    <property type="entry name" value="retropepsin_like"/>
    <property type="match status" value="1"/>
</dbReference>
<name>A0A0D3DKZ2_BRAOL</name>
<dbReference type="InterPro" id="IPR021109">
    <property type="entry name" value="Peptidase_aspartic_dom_sf"/>
</dbReference>
<protein>
    <submittedName>
        <fullName evidence="1">Uncharacterized protein</fullName>
    </submittedName>
</protein>
<dbReference type="Proteomes" id="UP000032141">
    <property type="component" value="Chromosome C8"/>
</dbReference>
<organism evidence="1 2">
    <name type="scientific">Brassica oleracea var. oleracea</name>
    <dbReference type="NCBI Taxonomy" id="109376"/>
    <lineage>
        <taxon>Eukaryota</taxon>
        <taxon>Viridiplantae</taxon>
        <taxon>Streptophyta</taxon>
        <taxon>Embryophyta</taxon>
        <taxon>Tracheophyta</taxon>
        <taxon>Spermatophyta</taxon>
        <taxon>Magnoliopsida</taxon>
        <taxon>eudicotyledons</taxon>
        <taxon>Gunneridae</taxon>
        <taxon>Pentapetalae</taxon>
        <taxon>rosids</taxon>
        <taxon>malvids</taxon>
        <taxon>Brassicales</taxon>
        <taxon>Brassicaceae</taxon>
        <taxon>Brassiceae</taxon>
        <taxon>Brassica</taxon>
    </lineage>
</organism>
<accession>A0A0D3DKZ2</accession>
<dbReference type="Gene3D" id="2.40.70.10">
    <property type="entry name" value="Acid Proteases"/>
    <property type="match status" value="1"/>
</dbReference>
<evidence type="ECO:0000313" key="1">
    <source>
        <dbReference type="EnsemblPlants" id="Bo8g030290.1"/>
    </source>
</evidence>
<reference evidence="1" key="2">
    <citation type="submission" date="2015-03" db="UniProtKB">
        <authorList>
            <consortium name="EnsemblPlants"/>
        </authorList>
    </citation>
    <scope>IDENTIFICATION</scope>
</reference>
<proteinExistence type="predicted"/>
<dbReference type="AlphaFoldDB" id="A0A0D3DKZ2"/>
<dbReference type="EnsemblPlants" id="Bo8g030290.1">
    <property type="protein sequence ID" value="Bo8g030290.1"/>
    <property type="gene ID" value="Bo8g030290"/>
</dbReference>
<dbReference type="HOGENOM" id="CLU_1284898_0_0_1"/>